<organism evidence="19 20">
    <name type="scientific">Oopsacas minuta</name>
    <dbReference type="NCBI Taxonomy" id="111878"/>
    <lineage>
        <taxon>Eukaryota</taxon>
        <taxon>Metazoa</taxon>
        <taxon>Porifera</taxon>
        <taxon>Hexactinellida</taxon>
        <taxon>Hexasterophora</taxon>
        <taxon>Lyssacinosida</taxon>
        <taxon>Leucopsacidae</taxon>
        <taxon>Oopsacas</taxon>
    </lineage>
</organism>
<keyword evidence="12" id="KW-0030">Aminoacyl-tRNA synthetase</keyword>
<dbReference type="Pfam" id="PF03147">
    <property type="entry name" value="FDX-ACB"/>
    <property type="match status" value="1"/>
</dbReference>
<proteinExistence type="inferred from homology"/>
<evidence type="ECO:0000259" key="17">
    <source>
        <dbReference type="PROSITE" id="PS50862"/>
    </source>
</evidence>
<dbReference type="FunFam" id="3.30.930.10:FF:000041">
    <property type="entry name" value="Phenylalanyl-tRNA synthetase 2, mitochondrial"/>
    <property type="match status" value="1"/>
</dbReference>
<dbReference type="InterPro" id="IPR005121">
    <property type="entry name" value="Fdx_antiC-bd"/>
</dbReference>
<evidence type="ECO:0000256" key="12">
    <source>
        <dbReference type="ARBA" id="ARBA00023146"/>
    </source>
</evidence>
<evidence type="ECO:0000259" key="18">
    <source>
        <dbReference type="PROSITE" id="PS51447"/>
    </source>
</evidence>
<sequence length="436" mass="51464">MHCIRFQCNKLILISYTHSKPLQHYSNSSQHNNIHNNVTISLLDREYPVDNLTTITPTILSKVDRHLHNQYQHPIEIIKRRIVSYFSHKWVDSNGDPLFKSFDNFSPVVSLEQNFDSLRVPLDHVTRSKSDNYYINNQFMLRAHTSAHQRDTIALGHSQFLVTGDVYRRDEIDTKHYPVFHQMEGVELFTNEELFGNEQGSLFDPLKEETEEKQAEHSLETVLAIEKNLKYKLESLMQHLFGNNLQMRWSGTYFPFTHPSYELEIYWNDKWLEVLGSGVMRQHILVAGGKGSKAGYAFGLGLERLAMILFGIPDIRLFWSKDRRFIDQFINLQENSSLNYKPFSLQPPAMRDMSFWINNGEFEMNDFHEIVRDEGEEWIENVELLDEYQSPETRRKSLCFRITYRCMERTLLGEEIQELHTRITDRLQKEMSVSIR</sequence>
<evidence type="ECO:0000256" key="8">
    <source>
        <dbReference type="ARBA" id="ARBA00022917"/>
    </source>
</evidence>
<dbReference type="Pfam" id="PF01409">
    <property type="entry name" value="tRNA-synt_2d"/>
    <property type="match status" value="2"/>
</dbReference>
<dbReference type="PROSITE" id="PS50862">
    <property type="entry name" value="AA_TRNA_LIGASE_II"/>
    <property type="match status" value="1"/>
</dbReference>
<evidence type="ECO:0000256" key="6">
    <source>
        <dbReference type="ARBA" id="ARBA00022741"/>
    </source>
</evidence>
<evidence type="ECO:0000256" key="15">
    <source>
        <dbReference type="ARBA" id="ARBA00060211"/>
    </source>
</evidence>
<dbReference type="GO" id="GO:0004826">
    <property type="term" value="F:phenylalanine-tRNA ligase activity"/>
    <property type="evidence" value="ECO:0007669"/>
    <property type="project" value="UniProtKB-EC"/>
</dbReference>
<dbReference type="SUPFAM" id="SSF54991">
    <property type="entry name" value="Anticodon-binding domain of PheRS"/>
    <property type="match status" value="1"/>
</dbReference>
<dbReference type="GO" id="GO:0000049">
    <property type="term" value="F:tRNA binding"/>
    <property type="evidence" value="ECO:0007669"/>
    <property type="project" value="InterPro"/>
</dbReference>
<reference evidence="19 20" key="1">
    <citation type="journal article" date="2023" name="BMC Biol.">
        <title>The compact genome of the sponge Oopsacas minuta (Hexactinellida) is lacking key metazoan core genes.</title>
        <authorList>
            <person name="Santini S."/>
            <person name="Schenkelaars Q."/>
            <person name="Jourda C."/>
            <person name="Duchesne M."/>
            <person name="Belahbib H."/>
            <person name="Rocher C."/>
            <person name="Selva M."/>
            <person name="Riesgo A."/>
            <person name="Vervoort M."/>
            <person name="Leys S.P."/>
            <person name="Kodjabachian L."/>
            <person name="Le Bivic A."/>
            <person name="Borchiellini C."/>
            <person name="Claverie J.M."/>
            <person name="Renard E."/>
        </authorList>
    </citation>
    <scope>NUCLEOTIDE SEQUENCE [LARGE SCALE GENOMIC DNA]</scope>
    <source>
        <strain evidence="19">SPO-2</strain>
    </source>
</reference>
<evidence type="ECO:0000256" key="7">
    <source>
        <dbReference type="ARBA" id="ARBA00022840"/>
    </source>
</evidence>
<dbReference type="InterPro" id="IPR045864">
    <property type="entry name" value="aa-tRNA-synth_II/BPL/LPL"/>
</dbReference>
<evidence type="ECO:0000256" key="10">
    <source>
        <dbReference type="ARBA" id="ARBA00022990"/>
    </source>
</evidence>
<dbReference type="EMBL" id="JAKMXF010000022">
    <property type="protein sequence ID" value="KAI6661137.1"/>
    <property type="molecule type" value="Genomic_DNA"/>
</dbReference>
<evidence type="ECO:0000256" key="11">
    <source>
        <dbReference type="ARBA" id="ARBA00023128"/>
    </source>
</evidence>
<dbReference type="AlphaFoldDB" id="A0AAV7KIC2"/>
<keyword evidence="6" id="KW-0547">Nucleotide-binding</keyword>
<protein>
    <recommendedName>
        <fullName evidence="16">Phenylalanine--tRNA ligase, mitochondrial</fullName>
        <ecNumber evidence="4">6.1.1.20</ecNumber>
    </recommendedName>
    <alternativeName>
        <fullName evidence="13">Phenylalanyl-tRNA synthetase</fullName>
    </alternativeName>
</protein>
<comment type="function">
    <text evidence="15">Is responsible for the charging of tRNA(Phe) with phenylalanine in mitochondrial translation. To a lesser extent, also catalyzes direct attachment of m-Tyr (an oxidized version of Phe) to tRNA(Phe), thereby opening the way for delivery of the misacylated tRNA to the ribosome and incorporation of ROS-damaged amino acid into proteins.</text>
</comment>
<dbReference type="PROSITE" id="PS51447">
    <property type="entry name" value="FDX_ACB"/>
    <property type="match status" value="1"/>
</dbReference>
<feature type="domain" description="Aminoacyl-transfer RNA synthetases class-II family profile" evidence="17">
    <location>
        <begin position="164"/>
        <end position="342"/>
    </location>
</feature>
<dbReference type="InterPro" id="IPR006195">
    <property type="entry name" value="aa-tRNA-synth_II"/>
</dbReference>
<dbReference type="GO" id="GO:0006432">
    <property type="term" value="P:phenylalanyl-tRNA aminoacylation"/>
    <property type="evidence" value="ECO:0007669"/>
    <property type="project" value="TreeGrafter"/>
</dbReference>
<comment type="similarity">
    <text evidence="2">Belongs to the class-II aminoacyl-tRNA synthetase family.</text>
</comment>
<keyword evidence="10" id="KW-0007">Acetylation</keyword>
<evidence type="ECO:0000313" key="19">
    <source>
        <dbReference type="EMBL" id="KAI6661137.1"/>
    </source>
</evidence>
<accession>A0AAV7KIC2</accession>
<feature type="domain" description="FDX-ACB" evidence="18">
    <location>
        <begin position="344"/>
        <end position="436"/>
    </location>
</feature>
<dbReference type="InterPro" id="IPR002319">
    <property type="entry name" value="Phenylalanyl-tRNA_Synthase"/>
</dbReference>
<evidence type="ECO:0000256" key="16">
    <source>
        <dbReference type="ARBA" id="ARBA00073229"/>
    </source>
</evidence>
<evidence type="ECO:0000256" key="3">
    <source>
        <dbReference type="ARBA" id="ARBA00011245"/>
    </source>
</evidence>
<dbReference type="Gene3D" id="3.30.930.10">
    <property type="entry name" value="Bira Bifunctional Protein, Domain 2"/>
    <property type="match status" value="1"/>
</dbReference>
<dbReference type="PANTHER" id="PTHR11538:SF41">
    <property type="entry name" value="PHENYLALANINE--TRNA LIGASE, MITOCHONDRIAL"/>
    <property type="match status" value="1"/>
</dbReference>
<keyword evidence="5 19" id="KW-0436">Ligase</keyword>
<comment type="caution">
    <text evidence="19">The sequence shown here is derived from an EMBL/GenBank/DDBJ whole genome shotgun (WGS) entry which is preliminary data.</text>
</comment>
<dbReference type="FunFam" id="3.30.70.380:FF:000002">
    <property type="entry name" value="phenylalanine--tRNA ligase, mitochondrial"/>
    <property type="match status" value="1"/>
</dbReference>
<evidence type="ECO:0000256" key="13">
    <source>
        <dbReference type="ARBA" id="ARBA00031194"/>
    </source>
</evidence>
<keyword evidence="9" id="KW-0809">Transit peptide</keyword>
<dbReference type="PANTHER" id="PTHR11538">
    <property type="entry name" value="PHENYLALANYL-TRNA SYNTHETASE"/>
    <property type="match status" value="1"/>
</dbReference>
<comment type="catalytic activity">
    <reaction evidence="14">
        <text>tRNA(Phe) + L-phenylalanine + ATP = L-phenylalanyl-tRNA(Phe) + AMP + diphosphate + H(+)</text>
        <dbReference type="Rhea" id="RHEA:19413"/>
        <dbReference type="Rhea" id="RHEA-COMP:9668"/>
        <dbReference type="Rhea" id="RHEA-COMP:9699"/>
        <dbReference type="ChEBI" id="CHEBI:15378"/>
        <dbReference type="ChEBI" id="CHEBI:30616"/>
        <dbReference type="ChEBI" id="CHEBI:33019"/>
        <dbReference type="ChEBI" id="CHEBI:58095"/>
        <dbReference type="ChEBI" id="CHEBI:78442"/>
        <dbReference type="ChEBI" id="CHEBI:78531"/>
        <dbReference type="ChEBI" id="CHEBI:456215"/>
        <dbReference type="EC" id="6.1.1.20"/>
    </reaction>
</comment>
<keyword evidence="8" id="KW-0648">Protein biosynthesis</keyword>
<keyword evidence="20" id="KW-1185">Reference proteome</keyword>
<dbReference type="Proteomes" id="UP001165289">
    <property type="component" value="Unassembled WGS sequence"/>
</dbReference>
<dbReference type="InterPro" id="IPR036690">
    <property type="entry name" value="Fdx_antiC-bd_sf"/>
</dbReference>
<keyword evidence="11" id="KW-0496">Mitochondrion</keyword>
<comment type="subcellular location">
    <subcellularLocation>
        <location evidence="1">Mitochondrion matrix</location>
    </subcellularLocation>
</comment>
<dbReference type="SUPFAM" id="SSF55681">
    <property type="entry name" value="Class II aaRS and biotin synthetases"/>
    <property type="match status" value="1"/>
</dbReference>
<dbReference type="GO" id="GO:0005759">
    <property type="term" value="C:mitochondrial matrix"/>
    <property type="evidence" value="ECO:0007669"/>
    <property type="project" value="UniProtKB-SubCell"/>
</dbReference>
<dbReference type="EC" id="6.1.1.20" evidence="4"/>
<evidence type="ECO:0000256" key="5">
    <source>
        <dbReference type="ARBA" id="ARBA00022598"/>
    </source>
</evidence>
<evidence type="ECO:0000256" key="9">
    <source>
        <dbReference type="ARBA" id="ARBA00022946"/>
    </source>
</evidence>
<evidence type="ECO:0000256" key="4">
    <source>
        <dbReference type="ARBA" id="ARBA00012814"/>
    </source>
</evidence>
<keyword evidence="7" id="KW-0067">ATP-binding</keyword>
<dbReference type="GO" id="GO:0005524">
    <property type="term" value="F:ATP binding"/>
    <property type="evidence" value="ECO:0007669"/>
    <property type="project" value="UniProtKB-KW"/>
</dbReference>
<gene>
    <name evidence="19" type="ORF">LOD99_13859</name>
</gene>
<dbReference type="CDD" id="cd00496">
    <property type="entry name" value="PheRS_alpha_core"/>
    <property type="match status" value="1"/>
</dbReference>
<name>A0AAV7KIC2_9METZ</name>
<evidence type="ECO:0000256" key="1">
    <source>
        <dbReference type="ARBA" id="ARBA00004305"/>
    </source>
</evidence>
<comment type="subunit">
    <text evidence="3">Monomer.</text>
</comment>
<evidence type="ECO:0000256" key="2">
    <source>
        <dbReference type="ARBA" id="ARBA00008226"/>
    </source>
</evidence>
<evidence type="ECO:0000313" key="20">
    <source>
        <dbReference type="Proteomes" id="UP001165289"/>
    </source>
</evidence>
<dbReference type="Gene3D" id="3.30.70.380">
    <property type="entry name" value="Ferrodoxin-fold anticodon-binding domain"/>
    <property type="match status" value="1"/>
</dbReference>
<evidence type="ECO:0000256" key="14">
    <source>
        <dbReference type="ARBA" id="ARBA00049255"/>
    </source>
</evidence>
<dbReference type="SMART" id="SM00896">
    <property type="entry name" value="FDX-ACB"/>
    <property type="match status" value="1"/>
</dbReference>